<reference evidence="1 2" key="1">
    <citation type="journal article" date="2019" name="Nat. Ecol. Evol.">
        <title>Megaphylogeny resolves global patterns of mushroom evolution.</title>
        <authorList>
            <person name="Varga T."/>
            <person name="Krizsan K."/>
            <person name="Foldi C."/>
            <person name="Dima B."/>
            <person name="Sanchez-Garcia M."/>
            <person name="Sanchez-Ramirez S."/>
            <person name="Szollosi G.J."/>
            <person name="Szarkandi J.G."/>
            <person name="Papp V."/>
            <person name="Albert L."/>
            <person name="Andreopoulos W."/>
            <person name="Angelini C."/>
            <person name="Antonin V."/>
            <person name="Barry K.W."/>
            <person name="Bougher N.L."/>
            <person name="Buchanan P."/>
            <person name="Buyck B."/>
            <person name="Bense V."/>
            <person name="Catcheside P."/>
            <person name="Chovatia M."/>
            <person name="Cooper J."/>
            <person name="Damon W."/>
            <person name="Desjardin D."/>
            <person name="Finy P."/>
            <person name="Geml J."/>
            <person name="Haridas S."/>
            <person name="Hughes K."/>
            <person name="Justo A."/>
            <person name="Karasinski D."/>
            <person name="Kautmanova I."/>
            <person name="Kiss B."/>
            <person name="Kocsube S."/>
            <person name="Kotiranta H."/>
            <person name="LaButti K.M."/>
            <person name="Lechner B.E."/>
            <person name="Liimatainen K."/>
            <person name="Lipzen A."/>
            <person name="Lukacs Z."/>
            <person name="Mihaltcheva S."/>
            <person name="Morgado L.N."/>
            <person name="Niskanen T."/>
            <person name="Noordeloos M.E."/>
            <person name="Ohm R.A."/>
            <person name="Ortiz-Santana B."/>
            <person name="Ovrebo C."/>
            <person name="Racz N."/>
            <person name="Riley R."/>
            <person name="Savchenko A."/>
            <person name="Shiryaev A."/>
            <person name="Soop K."/>
            <person name="Spirin V."/>
            <person name="Szebenyi C."/>
            <person name="Tomsovsky M."/>
            <person name="Tulloss R.E."/>
            <person name="Uehling J."/>
            <person name="Grigoriev I.V."/>
            <person name="Vagvolgyi C."/>
            <person name="Papp T."/>
            <person name="Martin F.M."/>
            <person name="Miettinen O."/>
            <person name="Hibbett D.S."/>
            <person name="Nagy L.G."/>
        </authorList>
    </citation>
    <scope>NUCLEOTIDE SEQUENCE [LARGE SCALE GENOMIC DNA]</scope>
    <source>
        <strain evidence="1 2">CBS 962.96</strain>
    </source>
</reference>
<dbReference type="EMBL" id="ML179840">
    <property type="protein sequence ID" value="THU81099.1"/>
    <property type="molecule type" value="Genomic_DNA"/>
</dbReference>
<accession>A0A4S8KYH4</accession>
<dbReference type="OrthoDB" id="3002933at2759"/>
<proteinExistence type="predicted"/>
<dbReference type="AlphaFoldDB" id="A0A4S8KYH4"/>
<dbReference type="Proteomes" id="UP000297245">
    <property type="component" value="Unassembled WGS sequence"/>
</dbReference>
<protein>
    <submittedName>
        <fullName evidence="1">Uncharacterized protein</fullName>
    </submittedName>
</protein>
<evidence type="ECO:0000313" key="2">
    <source>
        <dbReference type="Proteomes" id="UP000297245"/>
    </source>
</evidence>
<gene>
    <name evidence="1" type="ORF">K435DRAFT_785158</name>
</gene>
<organism evidence="1 2">
    <name type="scientific">Dendrothele bispora (strain CBS 962.96)</name>
    <dbReference type="NCBI Taxonomy" id="1314807"/>
    <lineage>
        <taxon>Eukaryota</taxon>
        <taxon>Fungi</taxon>
        <taxon>Dikarya</taxon>
        <taxon>Basidiomycota</taxon>
        <taxon>Agaricomycotina</taxon>
        <taxon>Agaricomycetes</taxon>
        <taxon>Agaricomycetidae</taxon>
        <taxon>Agaricales</taxon>
        <taxon>Agaricales incertae sedis</taxon>
        <taxon>Dendrothele</taxon>
    </lineage>
</organism>
<evidence type="ECO:0000313" key="1">
    <source>
        <dbReference type="EMBL" id="THU81099.1"/>
    </source>
</evidence>
<keyword evidence="2" id="KW-1185">Reference proteome</keyword>
<name>A0A4S8KYH4_DENBC</name>
<sequence>MAHQTPGNDFKIGSLYLAGFAQARAPHVGLLIPTSSTEGTLFHIRIDRQVSPNWAFQKRKQKIAGDMFLSSLLRIADGVTVEMLEDVVGLKGEVEVPENDVFGECFDWVMRVVRSLKGKGLMNMVNGGGENGDLDELKKEFREFVEGNRAYARRDRFPNVATYFFVLYF</sequence>